<sequence length="114" mass="13275">MQELPGPIFKQDNVRPHTARVSQDCLRSFTTLPWPTRFTDLSPMEHVWGPLGRRAVHPMSLNELEARLQHIWNEMCQDTIQNLYASMPDRIESCIRALEGVQQLLNPPFFCLFL</sequence>
<accession>A0A8X6VPS1</accession>
<organism evidence="1 2">
    <name type="scientific">Trichonephila clavipes</name>
    <name type="common">Golden silk orbweaver</name>
    <name type="synonym">Nephila clavipes</name>
    <dbReference type="NCBI Taxonomy" id="2585209"/>
    <lineage>
        <taxon>Eukaryota</taxon>
        <taxon>Metazoa</taxon>
        <taxon>Ecdysozoa</taxon>
        <taxon>Arthropoda</taxon>
        <taxon>Chelicerata</taxon>
        <taxon>Arachnida</taxon>
        <taxon>Araneae</taxon>
        <taxon>Araneomorphae</taxon>
        <taxon>Entelegynae</taxon>
        <taxon>Araneoidea</taxon>
        <taxon>Nephilidae</taxon>
        <taxon>Trichonephila</taxon>
    </lineage>
</organism>
<evidence type="ECO:0000313" key="1">
    <source>
        <dbReference type="EMBL" id="GFY22069.1"/>
    </source>
</evidence>
<keyword evidence="2" id="KW-1185">Reference proteome</keyword>
<dbReference type="Gene3D" id="3.30.420.10">
    <property type="entry name" value="Ribonuclease H-like superfamily/Ribonuclease H"/>
    <property type="match status" value="1"/>
</dbReference>
<evidence type="ECO:0000313" key="2">
    <source>
        <dbReference type="Proteomes" id="UP000887159"/>
    </source>
</evidence>
<name>A0A8X6VPS1_TRICX</name>
<reference evidence="1" key="1">
    <citation type="submission" date="2020-08" db="EMBL/GenBank/DDBJ databases">
        <title>Multicomponent nature underlies the extraordinary mechanical properties of spider dragline silk.</title>
        <authorList>
            <person name="Kono N."/>
            <person name="Nakamura H."/>
            <person name="Mori M."/>
            <person name="Yoshida Y."/>
            <person name="Ohtoshi R."/>
            <person name="Malay A.D."/>
            <person name="Moran D.A.P."/>
            <person name="Tomita M."/>
            <person name="Numata K."/>
            <person name="Arakawa K."/>
        </authorList>
    </citation>
    <scope>NUCLEOTIDE SEQUENCE</scope>
</reference>
<dbReference type="GO" id="GO:0003676">
    <property type="term" value="F:nucleic acid binding"/>
    <property type="evidence" value="ECO:0007669"/>
    <property type="project" value="InterPro"/>
</dbReference>
<gene>
    <name evidence="1" type="primary">X975_08933</name>
    <name evidence="1" type="ORF">TNCV_3297131</name>
</gene>
<dbReference type="AlphaFoldDB" id="A0A8X6VPS1"/>
<dbReference type="EMBL" id="BMAU01021359">
    <property type="protein sequence ID" value="GFY22069.1"/>
    <property type="molecule type" value="Genomic_DNA"/>
</dbReference>
<protein>
    <submittedName>
        <fullName evidence="1">Transposable element Tcb1 transposase</fullName>
    </submittedName>
</protein>
<dbReference type="InterPro" id="IPR036397">
    <property type="entry name" value="RNaseH_sf"/>
</dbReference>
<proteinExistence type="predicted"/>
<dbReference type="Proteomes" id="UP000887159">
    <property type="component" value="Unassembled WGS sequence"/>
</dbReference>
<comment type="caution">
    <text evidence="1">The sequence shown here is derived from an EMBL/GenBank/DDBJ whole genome shotgun (WGS) entry which is preliminary data.</text>
</comment>